<organism evidence="3 4">
    <name type="scientific">Mesorhizobium liriopis</name>
    <dbReference type="NCBI Taxonomy" id="2953882"/>
    <lineage>
        <taxon>Bacteria</taxon>
        <taxon>Pseudomonadati</taxon>
        <taxon>Pseudomonadota</taxon>
        <taxon>Alphaproteobacteria</taxon>
        <taxon>Hyphomicrobiales</taxon>
        <taxon>Phyllobacteriaceae</taxon>
        <taxon>Mesorhizobium</taxon>
    </lineage>
</organism>
<dbReference type="Pfam" id="PF10011">
    <property type="entry name" value="DUF2254"/>
    <property type="match status" value="1"/>
</dbReference>
<keyword evidence="4" id="KW-1185">Reference proteome</keyword>
<feature type="transmembrane region" description="Helical" evidence="2">
    <location>
        <begin position="103"/>
        <end position="126"/>
    </location>
</feature>
<dbReference type="EMBL" id="JAMXQS010000011">
    <property type="protein sequence ID" value="MCO6052181.1"/>
    <property type="molecule type" value="Genomic_DNA"/>
</dbReference>
<comment type="caution">
    <text evidence="3">The sequence shown here is derived from an EMBL/GenBank/DDBJ whole genome shotgun (WGS) entry which is preliminary data.</text>
</comment>
<evidence type="ECO:0000256" key="2">
    <source>
        <dbReference type="SAM" id="Phobius"/>
    </source>
</evidence>
<dbReference type="RefSeq" id="WP_252822463.1">
    <property type="nucleotide sequence ID" value="NZ_JAMXQS010000011.1"/>
</dbReference>
<evidence type="ECO:0000313" key="3">
    <source>
        <dbReference type="EMBL" id="MCO6052181.1"/>
    </source>
</evidence>
<protein>
    <submittedName>
        <fullName evidence="3">DUF2254 domain-containing protein</fullName>
    </submittedName>
</protein>
<feature type="transmembrane region" description="Helical" evidence="2">
    <location>
        <begin position="132"/>
        <end position="153"/>
    </location>
</feature>
<evidence type="ECO:0000256" key="1">
    <source>
        <dbReference type="SAM" id="MobiDB-lite"/>
    </source>
</evidence>
<keyword evidence="2" id="KW-0812">Transmembrane</keyword>
<dbReference type="InterPro" id="IPR018723">
    <property type="entry name" value="DUF2254_membrane"/>
</dbReference>
<proteinExistence type="predicted"/>
<name>A0ABT1CBI4_9HYPH</name>
<feature type="compositionally biased region" description="Acidic residues" evidence="1">
    <location>
        <begin position="318"/>
        <end position="327"/>
    </location>
</feature>
<sequence>MSRWSWVLRQMRRHIGFRAALISLGGILLASLSGLAGRLIPYEFHVEIGQNAVGTILQILASSMLAVTTFSLTAMVTAYGSATQLATPRATQLLREDPTSQNALSTFLGAFVFSIVGIIGLQTGLYGNQGRIVLFAGTMAMVAAVVVTLLRWITHITAFGRMSDVIDRVEDAASQSMQDFARSPFRGGRPPVDVPAGAEPLCGKQVGYVIHVDVPALGRIASKNNLTIHLAAIPGTLVHPFRPLLFWTGSADDEAKEAMREAFTFGRHRAFDQDPRLGLIVLSEVASRALAPATNDPGTAIEVMNSLLRVFLKLAPPDPDDDQDNDTPSDLPPVHVATPTMVEMMADAFDPIIREGVAEVEVALRLTKVLAAIHDTLPEARPAIAAYARRVAESVERRQEDPYARDLFATAHDTLWNARRA</sequence>
<gene>
    <name evidence="3" type="ORF">NGM99_20545</name>
</gene>
<accession>A0ABT1CBI4</accession>
<keyword evidence="2" id="KW-0472">Membrane</keyword>
<keyword evidence="2" id="KW-1133">Transmembrane helix</keyword>
<feature type="transmembrane region" description="Helical" evidence="2">
    <location>
        <begin position="60"/>
        <end position="82"/>
    </location>
</feature>
<dbReference type="Proteomes" id="UP001205906">
    <property type="component" value="Unassembled WGS sequence"/>
</dbReference>
<reference evidence="3 4" key="1">
    <citation type="submission" date="2022-06" db="EMBL/GenBank/DDBJ databases">
        <title>Mesorhizobium sp. strain RP14 Genome sequencing and assembly.</title>
        <authorList>
            <person name="Kim I."/>
        </authorList>
    </citation>
    <scope>NUCLEOTIDE SEQUENCE [LARGE SCALE GENOMIC DNA]</scope>
    <source>
        <strain evidence="4">RP14(2022)</strain>
    </source>
</reference>
<evidence type="ECO:0000313" key="4">
    <source>
        <dbReference type="Proteomes" id="UP001205906"/>
    </source>
</evidence>
<feature type="region of interest" description="Disordered" evidence="1">
    <location>
        <begin position="315"/>
        <end position="334"/>
    </location>
</feature>